<name>A0A5S3XTS1_9GAMM</name>
<comment type="caution">
    <text evidence="2">The sequence shown here is derived from an EMBL/GenBank/DDBJ whole genome shotgun (WGS) entry which is preliminary data.</text>
</comment>
<dbReference type="EMBL" id="PNCK01000018">
    <property type="protein sequence ID" value="TMP45210.1"/>
    <property type="molecule type" value="Genomic_DNA"/>
</dbReference>
<evidence type="ECO:0000313" key="2">
    <source>
        <dbReference type="EMBL" id="TMP61409.1"/>
    </source>
</evidence>
<dbReference type="EMBL" id="PNCL01000016">
    <property type="protein sequence ID" value="TMP61409.1"/>
    <property type="molecule type" value="Genomic_DNA"/>
</dbReference>
<gene>
    <name evidence="2" type="ORF">CWB96_03740</name>
    <name evidence="1" type="ORF">CWB97_05270</name>
</gene>
<reference evidence="3 4" key="2">
    <citation type="submission" date="2019-06" db="EMBL/GenBank/DDBJ databases">
        <title>Co-occurence of chitin degradation, pigmentation and bioactivity in marine Pseudoalteromonas.</title>
        <authorList>
            <person name="Sonnenschein E.C."/>
            <person name="Bech P.K."/>
        </authorList>
    </citation>
    <scope>NUCLEOTIDE SEQUENCE [LARGE SCALE GENOMIC DNA]</scope>
    <source>
        <strain evidence="4">S2231</strain>
        <strain evidence="1 3">S2233</strain>
    </source>
</reference>
<protein>
    <submittedName>
        <fullName evidence="2">Uncharacterized protein</fullName>
    </submittedName>
</protein>
<dbReference type="Proteomes" id="UP000307706">
    <property type="component" value="Unassembled WGS sequence"/>
</dbReference>
<proteinExistence type="predicted"/>
<reference evidence="2 4" key="1">
    <citation type="submission" date="2017-12" db="EMBL/GenBank/DDBJ databases">
        <authorList>
            <person name="Paulsen S."/>
            <person name="Gram L.K."/>
        </authorList>
    </citation>
    <scope>NUCLEOTIDE SEQUENCE [LARGE SCALE GENOMIC DNA]</scope>
    <source>
        <strain evidence="2 4">S2231</strain>
        <strain evidence="1">S2233</strain>
    </source>
</reference>
<organism evidence="2 4">
    <name type="scientific">Pseudoalteromonas citrea</name>
    <dbReference type="NCBI Taxonomy" id="43655"/>
    <lineage>
        <taxon>Bacteria</taxon>
        <taxon>Pseudomonadati</taxon>
        <taxon>Pseudomonadota</taxon>
        <taxon>Gammaproteobacteria</taxon>
        <taxon>Alteromonadales</taxon>
        <taxon>Pseudoalteromonadaceae</taxon>
        <taxon>Pseudoalteromonas</taxon>
    </lineage>
</organism>
<accession>A0A5S3XTS1</accession>
<sequence>MLKHRFKTDSKAIILSTNGFIAHFPASLKRNITLMQRASIVYFQVNDFLKSSAHRVATHLLCKCSLEAI</sequence>
<dbReference type="Proteomes" id="UP000305730">
    <property type="component" value="Unassembled WGS sequence"/>
</dbReference>
<keyword evidence="3" id="KW-1185">Reference proteome</keyword>
<evidence type="ECO:0000313" key="4">
    <source>
        <dbReference type="Proteomes" id="UP000307706"/>
    </source>
</evidence>
<evidence type="ECO:0000313" key="1">
    <source>
        <dbReference type="EMBL" id="TMP45210.1"/>
    </source>
</evidence>
<reference evidence="2" key="3">
    <citation type="submission" date="2019-09" db="EMBL/GenBank/DDBJ databases">
        <title>Co-occurence of chitin degradation, pigmentation and bioactivity in marine Pseudoalteromonas.</title>
        <authorList>
            <person name="Sonnenschein E.C."/>
            <person name="Bech P.K."/>
        </authorList>
    </citation>
    <scope>NUCLEOTIDE SEQUENCE</scope>
    <source>
        <strain evidence="2">S2231</strain>
    </source>
</reference>
<evidence type="ECO:0000313" key="3">
    <source>
        <dbReference type="Proteomes" id="UP000305730"/>
    </source>
</evidence>
<dbReference type="AlphaFoldDB" id="A0A5S3XTS1"/>